<dbReference type="AlphaFoldDB" id="A0A1A6A0T9"/>
<evidence type="ECO:0000313" key="4">
    <source>
        <dbReference type="Proteomes" id="UP000078595"/>
    </source>
</evidence>
<dbReference type="GeneID" id="28969647"/>
<name>A0A1A6A0T9_9TREE</name>
<keyword evidence="4" id="KW-1185">Reference proteome</keyword>
<reference evidence="3" key="3">
    <citation type="submission" date="2024-02" db="EMBL/GenBank/DDBJ databases">
        <title>Comparative genomics of Cryptococcus and Kwoniella reveals pathogenesis evolution and contrasting modes of karyotype evolution via chromosome fusion or intercentromeric recombination.</title>
        <authorList>
            <person name="Coelho M.A."/>
            <person name="David-Palma M."/>
            <person name="Shea T."/>
            <person name="Bowers K."/>
            <person name="McGinley-Smith S."/>
            <person name="Mohammad A.W."/>
            <person name="Gnirke A."/>
            <person name="Yurkov A.M."/>
            <person name="Nowrousian M."/>
            <person name="Sun S."/>
            <person name="Cuomo C.A."/>
            <person name="Heitman J."/>
        </authorList>
    </citation>
    <scope>NUCLEOTIDE SEQUENCE</scope>
    <source>
        <strain evidence="3">CBS 10117</strain>
    </source>
</reference>
<dbReference type="KEGG" id="kdj:28969647"/>
<proteinExistence type="predicted"/>
<accession>A0A1A6A0T9</accession>
<evidence type="ECO:0000313" key="2">
    <source>
        <dbReference type="EMBL" id="OBR83668.1"/>
    </source>
</evidence>
<gene>
    <name evidence="2" type="ORF">I303_05948</name>
    <name evidence="3" type="ORF">I303_105925</name>
</gene>
<sequence length="164" mass="17914">MSKPTKDKMSSTLDSESTFSTPCEAKYQCTCDVRFGPEDRDAGERAHAHLSPGVEVLMVFCFFVSAICDLLLYIGFENHAIRITCTSFSIIFAFTQLVVLYCESTPSMSPHLSTCACFRASKRTLSEVILLVGGSIGLALNVATLCLIWYSSTSGLVADEPVSW</sequence>
<dbReference type="EMBL" id="CP144536">
    <property type="protein sequence ID" value="WWC63325.1"/>
    <property type="molecule type" value="Genomic_DNA"/>
</dbReference>
<feature type="transmembrane region" description="Helical" evidence="1">
    <location>
        <begin position="80"/>
        <end position="102"/>
    </location>
</feature>
<feature type="transmembrane region" description="Helical" evidence="1">
    <location>
        <begin position="128"/>
        <end position="150"/>
    </location>
</feature>
<reference evidence="2" key="1">
    <citation type="submission" date="2013-07" db="EMBL/GenBank/DDBJ databases">
        <title>The Genome Sequence of Cryptococcus dejecticola CBS10117.</title>
        <authorList>
            <consortium name="The Broad Institute Genome Sequencing Platform"/>
            <person name="Cuomo C."/>
            <person name="Litvintseva A."/>
            <person name="Chen Y."/>
            <person name="Heitman J."/>
            <person name="Sun S."/>
            <person name="Springer D."/>
            <person name="Dromer F."/>
            <person name="Young S.K."/>
            <person name="Zeng Q."/>
            <person name="Gargeya S."/>
            <person name="Fitzgerald M."/>
            <person name="Abouelleil A."/>
            <person name="Alvarado L."/>
            <person name="Berlin A.M."/>
            <person name="Chapman S.B."/>
            <person name="Dewar J."/>
            <person name="Goldberg J."/>
            <person name="Griggs A."/>
            <person name="Gujja S."/>
            <person name="Hansen M."/>
            <person name="Howarth C."/>
            <person name="Imamovic A."/>
            <person name="Larimer J."/>
            <person name="McCowan C."/>
            <person name="Murphy C."/>
            <person name="Pearson M."/>
            <person name="Priest M."/>
            <person name="Roberts A."/>
            <person name="Saif S."/>
            <person name="Shea T."/>
            <person name="Sykes S."/>
            <person name="Wortman J."/>
            <person name="Nusbaum C."/>
            <person name="Birren B."/>
        </authorList>
    </citation>
    <scope>NUCLEOTIDE SEQUENCE [LARGE SCALE GENOMIC DNA]</scope>
    <source>
        <strain evidence="2">CBS 10117</strain>
    </source>
</reference>
<keyword evidence="1" id="KW-1133">Transmembrane helix</keyword>
<dbReference type="Proteomes" id="UP000078595">
    <property type="component" value="Chromosome 7"/>
</dbReference>
<evidence type="ECO:0000313" key="3">
    <source>
        <dbReference type="EMBL" id="WWC63325.1"/>
    </source>
</evidence>
<dbReference type="EMBL" id="KI894033">
    <property type="protein sequence ID" value="OBR83668.1"/>
    <property type="molecule type" value="Genomic_DNA"/>
</dbReference>
<evidence type="ECO:0000256" key="1">
    <source>
        <dbReference type="SAM" id="Phobius"/>
    </source>
</evidence>
<protein>
    <submittedName>
        <fullName evidence="2">Uncharacterized protein</fullName>
    </submittedName>
</protein>
<keyword evidence="1" id="KW-0812">Transmembrane</keyword>
<dbReference type="RefSeq" id="XP_018261510.1">
    <property type="nucleotide sequence ID" value="XM_018409238.1"/>
</dbReference>
<keyword evidence="1" id="KW-0472">Membrane</keyword>
<reference evidence="3" key="2">
    <citation type="submission" date="2013-07" db="EMBL/GenBank/DDBJ databases">
        <authorList>
            <consortium name="The Broad Institute Genome Sequencing Platform"/>
            <person name="Cuomo C."/>
            <person name="Litvintseva A."/>
            <person name="Chen Y."/>
            <person name="Heitman J."/>
            <person name="Sun S."/>
            <person name="Springer D."/>
            <person name="Dromer F."/>
            <person name="Young S.K."/>
            <person name="Zeng Q."/>
            <person name="Gargeya S."/>
            <person name="Fitzgerald M."/>
            <person name="Abouelleil A."/>
            <person name="Alvarado L."/>
            <person name="Berlin A.M."/>
            <person name="Chapman S.B."/>
            <person name="Dewar J."/>
            <person name="Goldberg J."/>
            <person name="Griggs A."/>
            <person name="Gujja S."/>
            <person name="Hansen M."/>
            <person name="Howarth C."/>
            <person name="Imamovic A."/>
            <person name="Larimer J."/>
            <person name="McCowan C."/>
            <person name="Murphy C."/>
            <person name="Pearson M."/>
            <person name="Priest M."/>
            <person name="Roberts A."/>
            <person name="Saif S."/>
            <person name="Shea T."/>
            <person name="Sykes S."/>
            <person name="Wortman J."/>
            <person name="Nusbaum C."/>
            <person name="Birren B."/>
        </authorList>
    </citation>
    <scope>NUCLEOTIDE SEQUENCE</scope>
    <source>
        <strain evidence="3">CBS 10117</strain>
    </source>
</reference>
<organism evidence="2">
    <name type="scientific">Kwoniella dejecticola CBS 10117</name>
    <dbReference type="NCBI Taxonomy" id="1296121"/>
    <lineage>
        <taxon>Eukaryota</taxon>
        <taxon>Fungi</taxon>
        <taxon>Dikarya</taxon>
        <taxon>Basidiomycota</taxon>
        <taxon>Agaricomycotina</taxon>
        <taxon>Tremellomycetes</taxon>
        <taxon>Tremellales</taxon>
        <taxon>Cryptococcaceae</taxon>
        <taxon>Kwoniella</taxon>
    </lineage>
</organism>
<dbReference type="VEuPathDB" id="FungiDB:I303_05948"/>
<feature type="transmembrane region" description="Helical" evidence="1">
    <location>
        <begin position="54"/>
        <end position="74"/>
    </location>
</feature>